<proteinExistence type="predicted"/>
<dbReference type="EMBL" id="JABEMA010000170">
    <property type="protein sequence ID" value="NNH23620.1"/>
    <property type="molecule type" value="Genomic_DNA"/>
</dbReference>
<evidence type="ECO:0000313" key="2">
    <source>
        <dbReference type="Proteomes" id="UP000555552"/>
    </source>
</evidence>
<sequence>MGTTSQTTISSSSPLAPDVLVQRLVQALHGAAEVASNEDRTTLVFPPPASPVGDGPVGSAHLQAGAETVVVDCTAPDSEELSRVEDLLTTRLRTVDQAAADAVVWRRHE</sequence>
<comment type="caution">
    <text evidence="1">The sequence shown here is derived from an EMBL/GenBank/DDBJ whole genome shotgun (WGS) entry which is preliminary data.</text>
</comment>
<evidence type="ECO:0000313" key="1">
    <source>
        <dbReference type="EMBL" id="NNH23620.1"/>
    </source>
</evidence>
<dbReference type="AlphaFoldDB" id="A0A849BK94"/>
<reference evidence="1 2" key="1">
    <citation type="submission" date="2020-05" db="EMBL/GenBank/DDBJ databases">
        <title>MicrobeNet Type strains.</title>
        <authorList>
            <person name="Nicholson A.C."/>
        </authorList>
    </citation>
    <scope>NUCLEOTIDE SEQUENCE [LARGE SCALE GENOMIC DNA]</scope>
    <source>
        <strain evidence="1 2">JCM 14547</strain>
    </source>
</reference>
<protein>
    <submittedName>
        <fullName evidence="1">DUF2218 domain-containing protein</fullName>
    </submittedName>
</protein>
<dbReference type="Gene3D" id="3.30.310.50">
    <property type="entry name" value="Alpha-D-phosphohexomutase, C-terminal domain"/>
    <property type="match status" value="1"/>
</dbReference>
<accession>A0A849BK94</accession>
<keyword evidence="2" id="KW-1185">Reference proteome</keyword>
<organism evidence="1 2">
    <name type="scientific">Pseudokineococcus marinus</name>
    <dbReference type="NCBI Taxonomy" id="351215"/>
    <lineage>
        <taxon>Bacteria</taxon>
        <taxon>Bacillati</taxon>
        <taxon>Actinomycetota</taxon>
        <taxon>Actinomycetes</taxon>
        <taxon>Kineosporiales</taxon>
        <taxon>Kineosporiaceae</taxon>
        <taxon>Pseudokineococcus</taxon>
    </lineage>
</organism>
<gene>
    <name evidence="1" type="ORF">HLB09_11080</name>
</gene>
<dbReference type="RefSeq" id="WP_171203427.1">
    <property type="nucleotide sequence ID" value="NZ_BAAANP010000018.1"/>
</dbReference>
<name>A0A849BK94_9ACTN</name>
<dbReference type="Proteomes" id="UP000555552">
    <property type="component" value="Unassembled WGS sequence"/>
</dbReference>